<dbReference type="GO" id="GO:0046872">
    <property type="term" value="F:metal ion binding"/>
    <property type="evidence" value="ECO:0007669"/>
    <property type="project" value="UniProtKB-KW"/>
</dbReference>
<dbReference type="Proteomes" id="UP000198548">
    <property type="component" value="Unassembled WGS sequence"/>
</dbReference>
<dbReference type="NCBIfam" id="TIGR00147">
    <property type="entry name" value="YegS/Rv2252/BmrU family lipid kinase"/>
    <property type="match status" value="1"/>
</dbReference>
<dbReference type="InterPro" id="IPR016064">
    <property type="entry name" value="NAD/diacylglycerol_kinase_sf"/>
</dbReference>
<evidence type="ECO:0000256" key="7">
    <source>
        <dbReference type="ARBA" id="ARBA00022777"/>
    </source>
</evidence>
<feature type="domain" description="DAGKc" evidence="13">
    <location>
        <begin position="8"/>
        <end position="142"/>
    </location>
</feature>
<dbReference type="Pfam" id="PF00781">
    <property type="entry name" value="DAGK_cat"/>
    <property type="match status" value="1"/>
</dbReference>
<dbReference type="PANTHER" id="PTHR12358">
    <property type="entry name" value="SPHINGOSINE KINASE"/>
    <property type="match status" value="1"/>
</dbReference>
<dbReference type="AlphaFoldDB" id="A0A1H7UIH9"/>
<evidence type="ECO:0000256" key="4">
    <source>
        <dbReference type="ARBA" id="ARBA00022679"/>
    </source>
</evidence>
<reference evidence="14 15" key="1">
    <citation type="submission" date="2016-10" db="EMBL/GenBank/DDBJ databases">
        <authorList>
            <person name="de Groot N.N."/>
        </authorList>
    </citation>
    <scope>NUCLEOTIDE SEQUENCE [LARGE SCALE GENOMIC DNA]</scope>
    <source>
        <strain evidence="14 15">DSM 19182</strain>
    </source>
</reference>
<evidence type="ECO:0000256" key="8">
    <source>
        <dbReference type="ARBA" id="ARBA00022840"/>
    </source>
</evidence>
<evidence type="ECO:0000313" key="15">
    <source>
        <dbReference type="Proteomes" id="UP000198548"/>
    </source>
</evidence>
<evidence type="ECO:0000256" key="3">
    <source>
        <dbReference type="ARBA" id="ARBA00022516"/>
    </source>
</evidence>
<evidence type="ECO:0000256" key="2">
    <source>
        <dbReference type="ARBA" id="ARBA00005983"/>
    </source>
</evidence>
<dbReference type="GO" id="GO:0005524">
    <property type="term" value="F:ATP binding"/>
    <property type="evidence" value="ECO:0007669"/>
    <property type="project" value="UniProtKB-KW"/>
</dbReference>
<proteinExistence type="inferred from homology"/>
<dbReference type="GO" id="GO:0008654">
    <property type="term" value="P:phospholipid biosynthetic process"/>
    <property type="evidence" value="ECO:0007669"/>
    <property type="project" value="UniProtKB-KW"/>
</dbReference>
<keyword evidence="10" id="KW-0443">Lipid metabolism</keyword>
<sequence length="346" mass="38880">MKKGGGWTVRKRARLIYNPTSGRETLKRQLPDILNEYEKAGYDTSAFCTTPEPLSAQKEADRCTRDGFDLIVAAGGDGTINEVVNGMSPHIDRPKLAIIPSGTTNDYARALKIPRYDFVKAAQLIHKNQTVHMDIGRVKTKTEDMFFMNIGAAGFLTEVTYDVPPNMKSLFGSLAYFVKGAELLPRVGKVPVKITYDDGVYEGVASLIFVALTNSVGGFEKIAPDKMLGDGKFTLIIVKTTNFAEILRLITMLMNDGRHTQHPKVLYKKTSYVKAETQNNQQLMINIDGEYGGDAPAEFTMYKQHLEIVTDLDRMQLSINTRDLMTEEKEEEFKKRVMELQDKEEE</sequence>
<dbReference type="SUPFAM" id="SSF111331">
    <property type="entry name" value="NAD kinase/diacylglycerol kinase-like"/>
    <property type="match status" value="1"/>
</dbReference>
<dbReference type="Gene3D" id="3.40.50.10330">
    <property type="entry name" value="Probable inorganic polyphosphate/atp-NAD kinase, domain 1"/>
    <property type="match status" value="1"/>
</dbReference>
<evidence type="ECO:0000256" key="1">
    <source>
        <dbReference type="ARBA" id="ARBA00001946"/>
    </source>
</evidence>
<evidence type="ECO:0000256" key="11">
    <source>
        <dbReference type="ARBA" id="ARBA00023209"/>
    </source>
</evidence>
<dbReference type="InterPro" id="IPR045540">
    <property type="entry name" value="YegS/DAGK_C"/>
</dbReference>
<protein>
    <submittedName>
        <fullName evidence="14">Diacylglycerol kinase (ATP)</fullName>
    </submittedName>
</protein>
<keyword evidence="11" id="KW-0594">Phospholipid biosynthesis</keyword>
<keyword evidence="6" id="KW-0547">Nucleotide-binding</keyword>
<organism evidence="14 15">
    <name type="scientific">Alkalibacterium putridalgicola</name>
    <dbReference type="NCBI Taxonomy" id="426703"/>
    <lineage>
        <taxon>Bacteria</taxon>
        <taxon>Bacillati</taxon>
        <taxon>Bacillota</taxon>
        <taxon>Bacilli</taxon>
        <taxon>Lactobacillales</taxon>
        <taxon>Carnobacteriaceae</taxon>
        <taxon>Alkalibacterium</taxon>
    </lineage>
</organism>
<dbReference type="Pfam" id="PF19279">
    <property type="entry name" value="YegS_C"/>
    <property type="match status" value="1"/>
</dbReference>
<dbReference type="GO" id="GO:0004143">
    <property type="term" value="F:ATP-dependent diacylglycerol kinase activity"/>
    <property type="evidence" value="ECO:0007669"/>
    <property type="project" value="TreeGrafter"/>
</dbReference>
<keyword evidence="9" id="KW-0460">Magnesium</keyword>
<evidence type="ECO:0000256" key="5">
    <source>
        <dbReference type="ARBA" id="ARBA00022723"/>
    </source>
</evidence>
<keyword evidence="12" id="KW-1208">Phospholipid metabolism</keyword>
<evidence type="ECO:0000256" key="10">
    <source>
        <dbReference type="ARBA" id="ARBA00023098"/>
    </source>
</evidence>
<keyword evidence="8" id="KW-0067">ATP-binding</keyword>
<dbReference type="InterPro" id="IPR050187">
    <property type="entry name" value="Lipid_Phosphate_FormReg"/>
</dbReference>
<dbReference type="SMART" id="SM00046">
    <property type="entry name" value="DAGKc"/>
    <property type="match status" value="1"/>
</dbReference>
<dbReference type="NCBIfam" id="NF009603">
    <property type="entry name" value="PRK13055.1"/>
    <property type="match status" value="1"/>
</dbReference>
<dbReference type="InterPro" id="IPR017438">
    <property type="entry name" value="ATP-NAD_kinase_N"/>
</dbReference>
<dbReference type="InterPro" id="IPR001206">
    <property type="entry name" value="Diacylglycerol_kinase_cat_dom"/>
</dbReference>
<dbReference type="PANTHER" id="PTHR12358:SF106">
    <property type="entry name" value="LIPID KINASE YEGS"/>
    <property type="match status" value="1"/>
</dbReference>
<gene>
    <name evidence="14" type="ORF">SAMN04488100_1187</name>
</gene>
<keyword evidence="3" id="KW-0444">Lipid biosynthesis</keyword>
<name>A0A1H7UIH9_9LACT</name>
<dbReference type="Gene3D" id="2.60.200.40">
    <property type="match status" value="1"/>
</dbReference>
<keyword evidence="5" id="KW-0479">Metal-binding</keyword>
<keyword evidence="7 14" id="KW-0418">Kinase</keyword>
<dbReference type="PROSITE" id="PS50146">
    <property type="entry name" value="DAGK"/>
    <property type="match status" value="1"/>
</dbReference>
<dbReference type="InterPro" id="IPR005218">
    <property type="entry name" value="Diacylglycerol/lipid_kinase"/>
</dbReference>
<evidence type="ECO:0000256" key="6">
    <source>
        <dbReference type="ARBA" id="ARBA00022741"/>
    </source>
</evidence>
<evidence type="ECO:0000259" key="13">
    <source>
        <dbReference type="PROSITE" id="PS50146"/>
    </source>
</evidence>
<evidence type="ECO:0000256" key="9">
    <source>
        <dbReference type="ARBA" id="ARBA00022842"/>
    </source>
</evidence>
<comment type="similarity">
    <text evidence="2">Belongs to the diacylglycerol/lipid kinase family.</text>
</comment>
<accession>A0A1H7UIH9</accession>
<comment type="cofactor">
    <cofactor evidence="1">
        <name>Mg(2+)</name>
        <dbReference type="ChEBI" id="CHEBI:18420"/>
    </cofactor>
</comment>
<dbReference type="EMBL" id="FOBL01000018">
    <property type="protein sequence ID" value="SEL96619.1"/>
    <property type="molecule type" value="Genomic_DNA"/>
</dbReference>
<dbReference type="GO" id="GO:0005886">
    <property type="term" value="C:plasma membrane"/>
    <property type="evidence" value="ECO:0007669"/>
    <property type="project" value="TreeGrafter"/>
</dbReference>
<evidence type="ECO:0000256" key="12">
    <source>
        <dbReference type="ARBA" id="ARBA00023264"/>
    </source>
</evidence>
<evidence type="ECO:0000313" key="14">
    <source>
        <dbReference type="EMBL" id="SEL96619.1"/>
    </source>
</evidence>
<keyword evidence="4" id="KW-0808">Transferase</keyword>
<dbReference type="STRING" id="426703.SAMN04488100_1187"/>